<feature type="compositionally biased region" description="Acidic residues" evidence="1">
    <location>
        <begin position="220"/>
        <end position="233"/>
    </location>
</feature>
<dbReference type="EMBL" id="UARK01000001">
    <property type="protein sequence ID" value="SPW23730.1"/>
    <property type="molecule type" value="Genomic_DNA"/>
</dbReference>
<accession>A0A6H9XQQ0</accession>
<dbReference type="RefSeq" id="WP_040431616.1">
    <property type="nucleotide sequence ID" value="NZ_UARK01000001.1"/>
</dbReference>
<evidence type="ECO:0000313" key="4">
    <source>
        <dbReference type="Proteomes" id="UP000249886"/>
    </source>
</evidence>
<dbReference type="EMBL" id="CP050134">
    <property type="protein sequence ID" value="QIP45156.1"/>
    <property type="molecule type" value="Genomic_DNA"/>
</dbReference>
<dbReference type="Proteomes" id="UP000249886">
    <property type="component" value="Unassembled WGS sequence"/>
</dbReference>
<evidence type="ECO:0000256" key="1">
    <source>
        <dbReference type="SAM" id="MobiDB-lite"/>
    </source>
</evidence>
<evidence type="ECO:0000313" key="3">
    <source>
        <dbReference type="EMBL" id="SPW23730.1"/>
    </source>
</evidence>
<protein>
    <submittedName>
        <fullName evidence="3">Uncharacterized protein</fullName>
    </submittedName>
</protein>
<dbReference type="AlphaFoldDB" id="A0A6H9XQQ0"/>
<organism evidence="3 4">
    <name type="scientific">Corynebacterium matruchotii</name>
    <dbReference type="NCBI Taxonomy" id="43768"/>
    <lineage>
        <taxon>Bacteria</taxon>
        <taxon>Bacillati</taxon>
        <taxon>Actinomycetota</taxon>
        <taxon>Actinomycetes</taxon>
        <taxon>Mycobacteriales</taxon>
        <taxon>Corynebacteriaceae</taxon>
        <taxon>Corynebacterium</taxon>
    </lineage>
</organism>
<dbReference type="GeneID" id="84573436"/>
<evidence type="ECO:0000313" key="2">
    <source>
        <dbReference type="EMBL" id="QIP45156.1"/>
    </source>
</evidence>
<feature type="region of interest" description="Disordered" evidence="1">
    <location>
        <begin position="212"/>
        <end position="233"/>
    </location>
</feature>
<gene>
    <name evidence="2" type="ORF">HBA49_06235</name>
    <name evidence="3" type="ORF">NCTC10254_00087</name>
</gene>
<reference evidence="2" key="2">
    <citation type="submission" date="2020-03" db="EMBL/GenBank/DDBJ databases">
        <authorList>
            <person name="Johnston C.D."/>
            <person name="Cotton S.L."/>
            <person name="Dewhirst F.E."/>
        </authorList>
    </citation>
    <scope>NUCLEOTIDE SEQUENCE [LARGE SCALE GENOMIC DNA]</scope>
    <source>
        <strain evidence="2">ATCC 14266</strain>
    </source>
</reference>
<proteinExistence type="predicted"/>
<reference evidence="3 4" key="1">
    <citation type="submission" date="2018-06" db="EMBL/GenBank/DDBJ databases">
        <authorList>
            <consortium name="Pathogen Informatics"/>
            <person name="Doyle S."/>
        </authorList>
    </citation>
    <scope>NUCLEOTIDE SEQUENCE [LARGE SCALE GENOMIC DNA]</scope>
    <source>
        <strain evidence="3 4">NCTC10254</strain>
    </source>
</reference>
<name>A0A6H9XQQ0_9CORY</name>
<sequence length="233" mass="26700">MNYRELAANQRGFLLRSQLTEEEIQEARETGFIIDTPPLCPDCLFYTKLNISDRTEMFYEWWLAAFPTIPPEQRHPMPYLAGSEALDIRGIGRIGSGDPTCIITPPELMPYANTEEKVTDEFIVDDNIQPTDWSLVDNTPVENILPALRRYLMTTDDFEDSADATLGAYHHGCSWDELAEVLEVCTGQWTIYETGEKAKTGREVLDQFLNEYASPATSKDEEDDYDYDEDNDW</sequence>